<evidence type="ECO:0000256" key="1">
    <source>
        <dbReference type="ARBA" id="ARBA00022737"/>
    </source>
</evidence>
<dbReference type="Gene3D" id="1.10.10.10">
    <property type="entry name" value="Winged helix-like DNA-binding domain superfamily/Winged helix DNA-binding domain"/>
    <property type="match status" value="1"/>
</dbReference>
<comment type="caution">
    <text evidence="7">The sequence shown here is derived from an EMBL/GenBank/DDBJ whole genome shotgun (WGS) entry which is preliminary data.</text>
</comment>
<name>A0AAW0KT91_QUESU</name>
<feature type="domain" description="NB-ARC" evidence="4">
    <location>
        <begin position="150"/>
        <end position="311"/>
    </location>
</feature>
<dbReference type="GO" id="GO:0098542">
    <property type="term" value="P:defense response to other organism"/>
    <property type="evidence" value="ECO:0007669"/>
    <property type="project" value="TreeGrafter"/>
</dbReference>
<dbReference type="InterPro" id="IPR058922">
    <property type="entry name" value="WHD_DRP"/>
</dbReference>
<dbReference type="PRINTS" id="PR00364">
    <property type="entry name" value="DISEASERSIST"/>
</dbReference>
<evidence type="ECO:0000313" key="8">
    <source>
        <dbReference type="Proteomes" id="UP000237347"/>
    </source>
</evidence>
<gene>
    <name evidence="7" type="primary">RPP13_10</name>
    <name evidence="7" type="ORF">CFP56_015670</name>
</gene>
<dbReference type="Gene3D" id="1.10.8.430">
    <property type="entry name" value="Helical domain of apoptotic protease-activating factors"/>
    <property type="match status" value="1"/>
</dbReference>
<keyword evidence="3" id="KW-0611">Plant defense</keyword>
<sequence length="432" mass="49621">MDMEAVVSIVIRKLTDLLIQESIIFNKAINEVEQVRISLRQMQNFPMDAEDKKEDDESVNKCVDDILPVVCKVEDAIEFESICPAENVCKDNGIHKEESNQVEPLRIRQLTSHRSSYQDEGLTMNQLNNNSSYSVDEEPDIIGFRKYIKKLVAMLTDLDYQGHRGISVLGKHGPGKTTFATAIYRSREVRGHFDCRAWVLASGNLTDVLLSTLEQIVNATVDKKSTKEELVEKIRTNLQEKRYLVVLDDLQEPSVWKELLDTFPDTKNGSRVMLTTSNDRVAFSADTRVDLHPLNQLNRKDTWELFLKKVCLTDNLQLSDEEISKLKKKIISRCKGLPLAIVVLGGLLSTKEVSYEVWLKVLEHPSWQLDSKQVQFSNILALSYNDLAFHLRPCFLYFRLFPKDYDIPLRRLLRLWLAEGFVKQTPGMTPEE</sequence>
<accession>A0AAW0KT91</accession>
<evidence type="ECO:0000259" key="6">
    <source>
        <dbReference type="Pfam" id="PF23559"/>
    </source>
</evidence>
<dbReference type="Proteomes" id="UP000237347">
    <property type="component" value="Unassembled WGS sequence"/>
</dbReference>
<keyword evidence="1" id="KW-0677">Repeat</keyword>
<dbReference type="InterPro" id="IPR027417">
    <property type="entry name" value="P-loop_NTPase"/>
</dbReference>
<evidence type="ECO:0000256" key="3">
    <source>
        <dbReference type="ARBA" id="ARBA00022821"/>
    </source>
</evidence>
<dbReference type="InterPro" id="IPR044974">
    <property type="entry name" value="Disease_R_plants"/>
</dbReference>
<evidence type="ECO:0000259" key="5">
    <source>
        <dbReference type="Pfam" id="PF18052"/>
    </source>
</evidence>
<dbReference type="InterPro" id="IPR036388">
    <property type="entry name" value="WH-like_DNA-bd_sf"/>
</dbReference>
<dbReference type="Pfam" id="PF00931">
    <property type="entry name" value="NB-ARC"/>
    <property type="match status" value="1"/>
</dbReference>
<evidence type="ECO:0000256" key="2">
    <source>
        <dbReference type="ARBA" id="ARBA00022741"/>
    </source>
</evidence>
<organism evidence="7 8">
    <name type="scientific">Quercus suber</name>
    <name type="common">Cork oak</name>
    <dbReference type="NCBI Taxonomy" id="58331"/>
    <lineage>
        <taxon>Eukaryota</taxon>
        <taxon>Viridiplantae</taxon>
        <taxon>Streptophyta</taxon>
        <taxon>Embryophyta</taxon>
        <taxon>Tracheophyta</taxon>
        <taxon>Spermatophyta</taxon>
        <taxon>Magnoliopsida</taxon>
        <taxon>eudicotyledons</taxon>
        <taxon>Gunneridae</taxon>
        <taxon>Pentapetalae</taxon>
        <taxon>rosids</taxon>
        <taxon>fabids</taxon>
        <taxon>Fagales</taxon>
        <taxon>Fagaceae</taxon>
        <taxon>Quercus</taxon>
    </lineage>
</organism>
<keyword evidence="8" id="KW-1185">Reference proteome</keyword>
<feature type="domain" description="Disease resistance protein winged helix" evidence="6">
    <location>
        <begin position="400"/>
        <end position="432"/>
    </location>
</feature>
<dbReference type="InterPro" id="IPR042197">
    <property type="entry name" value="Apaf_helical"/>
</dbReference>
<dbReference type="PANTHER" id="PTHR23155">
    <property type="entry name" value="DISEASE RESISTANCE PROTEIN RP"/>
    <property type="match status" value="1"/>
</dbReference>
<dbReference type="SUPFAM" id="SSF52540">
    <property type="entry name" value="P-loop containing nucleoside triphosphate hydrolases"/>
    <property type="match status" value="1"/>
</dbReference>
<dbReference type="EMBL" id="PKMF04000246">
    <property type="protein sequence ID" value="KAK7841221.1"/>
    <property type="molecule type" value="Genomic_DNA"/>
</dbReference>
<dbReference type="PANTHER" id="PTHR23155:SF955">
    <property type="entry name" value="AAA+ ATPASE DOMAIN-CONTAINING PROTEIN"/>
    <property type="match status" value="1"/>
</dbReference>
<dbReference type="Gramene" id="rna-CFP56_16008">
    <property type="protein sequence ID" value="cds-POF10886.1"/>
    <property type="gene ID" value="gene-CFP56_16008"/>
</dbReference>
<dbReference type="InterPro" id="IPR041118">
    <property type="entry name" value="Rx_N"/>
</dbReference>
<dbReference type="AlphaFoldDB" id="A0AAW0KT91"/>
<evidence type="ECO:0000313" key="7">
    <source>
        <dbReference type="EMBL" id="KAK7841221.1"/>
    </source>
</evidence>
<protein>
    <submittedName>
        <fullName evidence="7">Disease resistance protein rpp13</fullName>
    </submittedName>
</protein>
<feature type="domain" description="Disease resistance N-terminal" evidence="5">
    <location>
        <begin position="6"/>
        <end position="78"/>
    </location>
</feature>
<proteinExistence type="predicted"/>
<keyword evidence="2" id="KW-0547">Nucleotide-binding</keyword>
<dbReference type="Pfam" id="PF23559">
    <property type="entry name" value="WHD_DRP"/>
    <property type="match status" value="1"/>
</dbReference>
<reference evidence="7 8" key="1">
    <citation type="journal article" date="2018" name="Sci. Data">
        <title>The draft genome sequence of cork oak.</title>
        <authorList>
            <person name="Ramos A.M."/>
            <person name="Usie A."/>
            <person name="Barbosa P."/>
            <person name="Barros P.M."/>
            <person name="Capote T."/>
            <person name="Chaves I."/>
            <person name="Simoes F."/>
            <person name="Abreu I."/>
            <person name="Carrasquinho I."/>
            <person name="Faro C."/>
            <person name="Guimaraes J.B."/>
            <person name="Mendonca D."/>
            <person name="Nobrega F."/>
            <person name="Rodrigues L."/>
            <person name="Saibo N.J.M."/>
            <person name="Varela M.C."/>
            <person name="Egas C."/>
            <person name="Matos J."/>
            <person name="Miguel C.M."/>
            <person name="Oliveira M.M."/>
            <person name="Ricardo C.P."/>
            <person name="Goncalves S."/>
        </authorList>
    </citation>
    <scope>NUCLEOTIDE SEQUENCE [LARGE SCALE GENOMIC DNA]</scope>
    <source>
        <strain evidence="8">cv. HL8</strain>
    </source>
</reference>
<dbReference type="Gene3D" id="3.40.50.300">
    <property type="entry name" value="P-loop containing nucleotide triphosphate hydrolases"/>
    <property type="match status" value="1"/>
</dbReference>
<dbReference type="InterPro" id="IPR002182">
    <property type="entry name" value="NB-ARC"/>
</dbReference>
<dbReference type="GO" id="GO:0043531">
    <property type="term" value="F:ADP binding"/>
    <property type="evidence" value="ECO:0007669"/>
    <property type="project" value="InterPro"/>
</dbReference>
<dbReference type="Pfam" id="PF18052">
    <property type="entry name" value="Rx_N"/>
    <property type="match status" value="1"/>
</dbReference>
<evidence type="ECO:0000259" key="4">
    <source>
        <dbReference type="Pfam" id="PF00931"/>
    </source>
</evidence>
<dbReference type="Gene3D" id="1.20.5.4130">
    <property type="match status" value="1"/>
</dbReference>